<dbReference type="InterPro" id="IPR016874">
    <property type="entry name" value="TcmP-like"/>
</dbReference>
<comment type="caution">
    <text evidence="3">The sequence shown here is derived from an EMBL/GenBank/DDBJ whole genome shotgun (WGS) entry which is preliminary data.</text>
</comment>
<keyword evidence="1 3" id="KW-0489">Methyltransferase</keyword>
<dbReference type="PANTHER" id="PTHR43619">
    <property type="entry name" value="S-ADENOSYL-L-METHIONINE-DEPENDENT METHYLTRANSFERASE YKTD-RELATED"/>
    <property type="match status" value="1"/>
</dbReference>
<keyword evidence="4" id="KW-1185">Reference proteome</keyword>
<dbReference type="RefSeq" id="WP_133829421.1">
    <property type="nucleotide sequence ID" value="NZ_BAABHR010000021.1"/>
</dbReference>
<dbReference type="SUPFAM" id="SSF53335">
    <property type="entry name" value="S-adenosyl-L-methionine-dependent methyltransferases"/>
    <property type="match status" value="1"/>
</dbReference>
<proteinExistence type="predicted"/>
<dbReference type="Pfam" id="PF04072">
    <property type="entry name" value="LCM"/>
    <property type="match status" value="1"/>
</dbReference>
<dbReference type="InterPro" id="IPR007213">
    <property type="entry name" value="Ppm1/Ppm2/Tcmp"/>
</dbReference>
<dbReference type="OrthoDB" id="9800233at2"/>
<accession>A0A4V3D7R9</accession>
<evidence type="ECO:0000256" key="1">
    <source>
        <dbReference type="ARBA" id="ARBA00022603"/>
    </source>
</evidence>
<dbReference type="Proteomes" id="UP000295705">
    <property type="component" value="Unassembled WGS sequence"/>
</dbReference>
<name>A0A4V3D7R9_9PSEU</name>
<dbReference type="InterPro" id="IPR029063">
    <property type="entry name" value="SAM-dependent_MTases_sf"/>
</dbReference>
<keyword evidence="2 3" id="KW-0808">Transferase</keyword>
<evidence type="ECO:0000313" key="3">
    <source>
        <dbReference type="EMBL" id="TDQ48947.1"/>
    </source>
</evidence>
<dbReference type="GO" id="GO:0008168">
    <property type="term" value="F:methyltransferase activity"/>
    <property type="evidence" value="ECO:0007669"/>
    <property type="project" value="UniProtKB-KW"/>
</dbReference>
<dbReference type="PIRSF" id="PIRSF028177">
    <property type="entry name" value="Polyketide_synth_Omtfrase_TcmP"/>
    <property type="match status" value="1"/>
</dbReference>
<protein>
    <submittedName>
        <fullName evidence="3">O-methyltransferase</fullName>
    </submittedName>
</protein>
<dbReference type="EMBL" id="SNYO01000011">
    <property type="protein sequence ID" value="TDQ48947.1"/>
    <property type="molecule type" value="Genomic_DNA"/>
</dbReference>
<evidence type="ECO:0000256" key="2">
    <source>
        <dbReference type="ARBA" id="ARBA00022679"/>
    </source>
</evidence>
<evidence type="ECO:0000313" key="4">
    <source>
        <dbReference type="Proteomes" id="UP000295705"/>
    </source>
</evidence>
<gene>
    <name evidence="3" type="ORF">EV188_111117</name>
</gene>
<sequence>MATGAVDLRGAEATLLITLYLRERDAASAHPILGDPYAGPALARVRYDPGAVRWFSSDTATITARAKQLDGWARAFLAEHPDGQVLHLGCGLDSRPLRLERPAGSRWLDVDTPRVAELRRRVYDLPDDVELVASSVTEPDWWDRVDRDRPTLALAEGLFMYLAPDDVHGVVDRLLEHCARGRLAFDGVADWVRPASNATLALFGMDARFRWGYAGAAFRDRHPRLEERDDVAVTELAAAATRGPWHAVYRGVDLVPYLRDTMRLHRYAF</sequence>
<dbReference type="AlphaFoldDB" id="A0A4V3D7R9"/>
<dbReference type="PANTHER" id="PTHR43619:SF2">
    <property type="entry name" value="S-ADENOSYL-L-METHIONINE-DEPENDENT METHYLTRANSFERASES SUPERFAMILY PROTEIN"/>
    <property type="match status" value="1"/>
</dbReference>
<organism evidence="3 4">
    <name type="scientific">Actinomycetospora succinea</name>
    <dbReference type="NCBI Taxonomy" id="663603"/>
    <lineage>
        <taxon>Bacteria</taxon>
        <taxon>Bacillati</taxon>
        <taxon>Actinomycetota</taxon>
        <taxon>Actinomycetes</taxon>
        <taxon>Pseudonocardiales</taxon>
        <taxon>Pseudonocardiaceae</taxon>
        <taxon>Actinomycetospora</taxon>
    </lineage>
</organism>
<dbReference type="GO" id="GO:0032259">
    <property type="term" value="P:methylation"/>
    <property type="evidence" value="ECO:0007669"/>
    <property type="project" value="UniProtKB-KW"/>
</dbReference>
<dbReference type="Gene3D" id="3.40.50.150">
    <property type="entry name" value="Vaccinia Virus protein VP39"/>
    <property type="match status" value="1"/>
</dbReference>
<reference evidence="3 4" key="1">
    <citation type="submission" date="2019-03" db="EMBL/GenBank/DDBJ databases">
        <title>Genomic Encyclopedia of Type Strains, Phase IV (KMG-IV): sequencing the most valuable type-strain genomes for metagenomic binning, comparative biology and taxonomic classification.</title>
        <authorList>
            <person name="Goeker M."/>
        </authorList>
    </citation>
    <scope>NUCLEOTIDE SEQUENCE [LARGE SCALE GENOMIC DNA]</scope>
    <source>
        <strain evidence="3 4">DSM 45775</strain>
    </source>
</reference>